<gene>
    <name evidence="1" type="ORF">TT172_LOCUS7582</name>
</gene>
<dbReference type="EMBL" id="OUUZ01000015">
    <property type="protein sequence ID" value="SPQ25163.1"/>
    <property type="molecule type" value="Genomic_DNA"/>
</dbReference>
<evidence type="ECO:0000313" key="2">
    <source>
        <dbReference type="Proteomes" id="UP000289323"/>
    </source>
</evidence>
<organism evidence="1 2">
    <name type="scientific">Thermothielavioides terrestris</name>
    <dbReference type="NCBI Taxonomy" id="2587410"/>
    <lineage>
        <taxon>Eukaryota</taxon>
        <taxon>Fungi</taxon>
        <taxon>Dikarya</taxon>
        <taxon>Ascomycota</taxon>
        <taxon>Pezizomycotina</taxon>
        <taxon>Sordariomycetes</taxon>
        <taxon>Sordariomycetidae</taxon>
        <taxon>Sordariales</taxon>
        <taxon>Chaetomiaceae</taxon>
        <taxon>Thermothielavioides</taxon>
    </lineage>
</organism>
<dbReference type="Proteomes" id="UP000289323">
    <property type="component" value="Unassembled WGS sequence"/>
</dbReference>
<protein>
    <submittedName>
        <fullName evidence="1">5b78eb23-c1d0-4594-9212-2aa1f8d5dc2d</fullName>
    </submittedName>
</protein>
<reference evidence="1 2" key="1">
    <citation type="submission" date="2018-04" db="EMBL/GenBank/DDBJ databases">
        <authorList>
            <person name="Huttner S."/>
            <person name="Dainat J."/>
        </authorList>
    </citation>
    <scope>NUCLEOTIDE SEQUENCE [LARGE SCALE GENOMIC DNA]</scope>
</reference>
<accession>A0A446BRM2</accession>
<evidence type="ECO:0000313" key="1">
    <source>
        <dbReference type="EMBL" id="SPQ25163.1"/>
    </source>
</evidence>
<name>A0A446BRM2_9PEZI</name>
<proteinExistence type="predicted"/>
<sequence length="10" mass="1223">MSSNEENWAR</sequence>